<name>A0ABZ2KNB1_9BACT</name>
<accession>A0ABZ2KNB1</accession>
<evidence type="ECO:0000256" key="1">
    <source>
        <dbReference type="ARBA" id="ARBA00022531"/>
    </source>
</evidence>
<reference evidence="6 7" key="1">
    <citation type="submission" date="2021-12" db="EMBL/GenBank/DDBJ databases">
        <title>Discovery of the Pendulisporaceae a myxobacterial family with distinct sporulation behavior and unique specialized metabolism.</title>
        <authorList>
            <person name="Garcia R."/>
            <person name="Popoff A."/>
            <person name="Bader C.D."/>
            <person name="Loehr J."/>
            <person name="Walesch S."/>
            <person name="Walt C."/>
            <person name="Boldt J."/>
            <person name="Bunk B."/>
            <person name="Haeckl F.J.F.P.J."/>
            <person name="Gunesch A.P."/>
            <person name="Birkelbach J."/>
            <person name="Nuebel U."/>
            <person name="Pietschmann T."/>
            <person name="Bach T."/>
            <person name="Mueller R."/>
        </authorList>
    </citation>
    <scope>NUCLEOTIDE SEQUENCE [LARGE SCALE GENOMIC DNA]</scope>
    <source>
        <strain evidence="6 7">MSr12523</strain>
    </source>
</reference>
<dbReference type="SUPFAM" id="SSF110296">
    <property type="entry name" value="Oligoxyloglucan reducing end-specific cellobiohydrolase"/>
    <property type="match status" value="1"/>
</dbReference>
<feature type="signal peptide" evidence="4">
    <location>
        <begin position="1"/>
        <end position="21"/>
    </location>
</feature>
<dbReference type="InterPro" id="IPR028203">
    <property type="entry name" value="PSII_CF48-like_dom"/>
</dbReference>
<dbReference type="PANTHER" id="PTHR47199:SF2">
    <property type="entry name" value="PHOTOSYSTEM II STABILITY_ASSEMBLY FACTOR HCF136, CHLOROPLASTIC"/>
    <property type="match status" value="1"/>
</dbReference>
<evidence type="ECO:0000256" key="2">
    <source>
        <dbReference type="ARBA" id="ARBA00023276"/>
    </source>
</evidence>
<proteinExistence type="predicted"/>
<protein>
    <submittedName>
        <fullName evidence="6">YCF48-related protein</fullName>
    </submittedName>
</protein>
<evidence type="ECO:0000313" key="6">
    <source>
        <dbReference type="EMBL" id="WXA98570.1"/>
    </source>
</evidence>
<dbReference type="Proteomes" id="UP001379533">
    <property type="component" value="Chromosome"/>
</dbReference>
<sequence length="347" mass="35622">MNNSISLRLVASLSSVLFASALVIACGSSDDGDSKQKQPVGGGDGGKSDSGGGDKPPPGWSSVVGDVGTFAQTFDEETWAERSISTRNLYGVGCMGNYIGWAVGSEGGVWYTVDAGKTWVDQSSGTTSALRTVRFFDTKHGVVAGDNGALAVTEDSGQHWRLVANTPKLTLRGAAAAKSGLFVVAGDGGTILRSLDSGATFTKSTIAGAGDLRGVAGDIDGALLLAADATGHIFLSRDNGATFALEKDVGVPLNHITVSSHGDFAMAVGPGGKAFTRTADGTWHATNTGTTADLNASLIDSGEGYLTRRYWYVAGANGTLLGSEDRGATWTKVPLKTTATLYGLEDL</sequence>
<dbReference type="InterPro" id="IPR015943">
    <property type="entry name" value="WD40/YVTN_repeat-like_dom_sf"/>
</dbReference>
<evidence type="ECO:0000259" key="5">
    <source>
        <dbReference type="Pfam" id="PF14870"/>
    </source>
</evidence>
<feature type="domain" description="Photosynthesis system II assembly factor Ycf48/Hcf136-like" evidence="5">
    <location>
        <begin position="77"/>
        <end position="334"/>
    </location>
</feature>
<organism evidence="6 7">
    <name type="scientific">Pendulispora brunnea</name>
    <dbReference type="NCBI Taxonomy" id="2905690"/>
    <lineage>
        <taxon>Bacteria</taxon>
        <taxon>Pseudomonadati</taxon>
        <taxon>Myxococcota</taxon>
        <taxon>Myxococcia</taxon>
        <taxon>Myxococcales</taxon>
        <taxon>Sorangiineae</taxon>
        <taxon>Pendulisporaceae</taxon>
        <taxon>Pendulispora</taxon>
    </lineage>
</organism>
<dbReference type="Gene3D" id="2.130.10.10">
    <property type="entry name" value="YVTN repeat-like/Quinoprotein amine dehydrogenase"/>
    <property type="match status" value="2"/>
</dbReference>
<feature type="region of interest" description="Disordered" evidence="3">
    <location>
        <begin position="29"/>
        <end position="62"/>
    </location>
</feature>
<evidence type="ECO:0000256" key="4">
    <source>
        <dbReference type="SAM" id="SignalP"/>
    </source>
</evidence>
<feature type="chain" id="PRO_5046252796" evidence="4">
    <location>
        <begin position="22"/>
        <end position="347"/>
    </location>
</feature>
<keyword evidence="4" id="KW-0732">Signal</keyword>
<gene>
    <name evidence="6" type="ORF">LZC95_17265</name>
</gene>
<keyword evidence="2" id="KW-0604">Photosystem II</keyword>
<feature type="compositionally biased region" description="Gly residues" evidence="3">
    <location>
        <begin position="40"/>
        <end position="54"/>
    </location>
</feature>
<dbReference type="PANTHER" id="PTHR47199">
    <property type="entry name" value="PHOTOSYSTEM II STABILITY/ASSEMBLY FACTOR HCF136, CHLOROPLASTIC"/>
    <property type="match status" value="1"/>
</dbReference>
<keyword evidence="7" id="KW-1185">Reference proteome</keyword>
<keyword evidence="1" id="KW-0602">Photosynthesis</keyword>
<dbReference type="EMBL" id="CP089982">
    <property type="protein sequence ID" value="WXA98570.1"/>
    <property type="molecule type" value="Genomic_DNA"/>
</dbReference>
<evidence type="ECO:0000313" key="7">
    <source>
        <dbReference type="Proteomes" id="UP001379533"/>
    </source>
</evidence>
<evidence type="ECO:0000256" key="3">
    <source>
        <dbReference type="SAM" id="MobiDB-lite"/>
    </source>
</evidence>
<dbReference type="Pfam" id="PF14870">
    <property type="entry name" value="PSII_BNR"/>
    <property type="match status" value="1"/>
</dbReference>
<dbReference type="RefSeq" id="WP_394849184.1">
    <property type="nucleotide sequence ID" value="NZ_CP089982.1"/>
</dbReference>